<proteinExistence type="predicted"/>
<sequence length="94" mass="10675">MTGGRVLLSMGSLHVVTCPDEQAAPRGQRIHILTLVEPPGVPEGRHGRLFIAWREKDRVIRELLNLQEHCWLSRAEVIQQYMTLGVTKSYNLSN</sequence>
<dbReference type="EMBL" id="WNYA01005820">
    <property type="protein sequence ID" value="KAG8542051.1"/>
    <property type="molecule type" value="Genomic_DNA"/>
</dbReference>
<gene>
    <name evidence="1" type="ORF">GDO81_027591</name>
</gene>
<comment type="caution">
    <text evidence="1">The sequence shown here is derived from an EMBL/GenBank/DDBJ whole genome shotgun (WGS) entry which is preliminary data.</text>
</comment>
<evidence type="ECO:0000313" key="1">
    <source>
        <dbReference type="EMBL" id="KAG8542051.1"/>
    </source>
</evidence>
<evidence type="ECO:0000313" key="2">
    <source>
        <dbReference type="Proteomes" id="UP000824782"/>
    </source>
</evidence>
<accession>A0AAV6YZ35</accession>
<protein>
    <submittedName>
        <fullName evidence="1">Uncharacterized protein</fullName>
    </submittedName>
</protein>
<dbReference type="Proteomes" id="UP000824782">
    <property type="component" value="Unassembled WGS sequence"/>
</dbReference>
<dbReference type="AlphaFoldDB" id="A0AAV6YZ35"/>
<reference evidence="1" key="1">
    <citation type="thesis" date="2020" institute="ProQuest LLC" country="789 East Eisenhower Parkway, Ann Arbor, MI, USA">
        <title>Comparative Genomics and Chromosome Evolution.</title>
        <authorList>
            <person name="Mudd A.B."/>
        </authorList>
    </citation>
    <scope>NUCLEOTIDE SEQUENCE</scope>
    <source>
        <strain evidence="1">237g6f4</strain>
        <tissue evidence="1">Blood</tissue>
    </source>
</reference>
<organism evidence="1 2">
    <name type="scientific">Engystomops pustulosus</name>
    <name type="common">Tungara frog</name>
    <name type="synonym">Physalaemus pustulosus</name>
    <dbReference type="NCBI Taxonomy" id="76066"/>
    <lineage>
        <taxon>Eukaryota</taxon>
        <taxon>Metazoa</taxon>
        <taxon>Chordata</taxon>
        <taxon>Craniata</taxon>
        <taxon>Vertebrata</taxon>
        <taxon>Euteleostomi</taxon>
        <taxon>Amphibia</taxon>
        <taxon>Batrachia</taxon>
        <taxon>Anura</taxon>
        <taxon>Neobatrachia</taxon>
        <taxon>Hyloidea</taxon>
        <taxon>Leptodactylidae</taxon>
        <taxon>Leiuperinae</taxon>
        <taxon>Engystomops</taxon>
    </lineage>
</organism>
<keyword evidence="2" id="KW-1185">Reference proteome</keyword>
<name>A0AAV6YZ35_ENGPU</name>